<dbReference type="SMART" id="SM00345">
    <property type="entry name" value="HTH_GNTR"/>
    <property type="match status" value="1"/>
</dbReference>
<proteinExistence type="predicted"/>
<evidence type="ECO:0000313" key="6">
    <source>
        <dbReference type="EMBL" id="OHV21468.1"/>
    </source>
</evidence>
<keyword evidence="1" id="KW-0805">Transcription regulation</keyword>
<dbReference type="SMART" id="SM00895">
    <property type="entry name" value="FCD"/>
    <property type="match status" value="1"/>
</dbReference>
<dbReference type="Gene3D" id="1.20.120.530">
    <property type="entry name" value="GntR ligand-binding domain-like"/>
    <property type="match status" value="1"/>
</dbReference>
<evidence type="ECO:0000256" key="3">
    <source>
        <dbReference type="ARBA" id="ARBA00023163"/>
    </source>
</evidence>
<dbReference type="PROSITE" id="PS50949">
    <property type="entry name" value="HTH_GNTR"/>
    <property type="match status" value="1"/>
</dbReference>
<sequence length="270" mass="28089">MATPGYLGPRDGMPGSDEWAGAGAGPAAVADAGQGRPRRLRLGATARDRVADVLRDEIMSGRLGPGARIDLDETAAWLGTSRTPVREACLALQFEGLVRVAPRSGVTVIGLRQRDVEDNFALIAMLSGAAAAWAAERISEAHLAELRRLAADVRSAVETGGDLRTANFLFHRAVNQASDSVRLIALIRQTGRIIPWSFFDLVPEQVGCALREHDDIVDAIAAHNGARARRVSEEHVVSAGRLLVARVFGPGPAGAGSTAAGPAAGAGAGG</sequence>
<accession>A0A1S1PEX0</accession>
<dbReference type="Pfam" id="PF00392">
    <property type="entry name" value="GntR"/>
    <property type="match status" value="1"/>
</dbReference>
<dbReference type="EMBL" id="MAXA01000253">
    <property type="protein sequence ID" value="OHV21468.1"/>
    <property type="molecule type" value="Genomic_DNA"/>
</dbReference>
<dbReference type="RefSeq" id="WP_071066352.1">
    <property type="nucleotide sequence ID" value="NZ_MAXA01000253.1"/>
</dbReference>
<dbReference type="AlphaFoldDB" id="A0A1S1PEX0"/>
<feature type="domain" description="HTH gntR-type" evidence="5">
    <location>
        <begin position="44"/>
        <end position="111"/>
    </location>
</feature>
<dbReference type="InterPro" id="IPR000524">
    <property type="entry name" value="Tscrpt_reg_HTH_GntR"/>
</dbReference>
<dbReference type="PANTHER" id="PTHR43537">
    <property type="entry name" value="TRANSCRIPTIONAL REGULATOR, GNTR FAMILY"/>
    <property type="match status" value="1"/>
</dbReference>
<keyword evidence="3" id="KW-0804">Transcription</keyword>
<dbReference type="Pfam" id="PF07729">
    <property type="entry name" value="FCD"/>
    <property type="match status" value="1"/>
</dbReference>
<evidence type="ECO:0000259" key="5">
    <source>
        <dbReference type="PROSITE" id="PS50949"/>
    </source>
</evidence>
<feature type="compositionally biased region" description="Low complexity" evidence="4">
    <location>
        <begin position="25"/>
        <end position="34"/>
    </location>
</feature>
<reference evidence="7" key="1">
    <citation type="submission" date="2016-07" db="EMBL/GenBank/DDBJ databases">
        <title>Frankia sp. NRRL B-16219 Genome sequencing.</title>
        <authorList>
            <person name="Ghodhbane-Gtari F."/>
            <person name="Swanson E."/>
            <person name="Gueddou A."/>
            <person name="Louati M."/>
            <person name="Nouioui I."/>
            <person name="Hezbri K."/>
            <person name="Abebe-Akele F."/>
            <person name="Simpson S."/>
            <person name="Morris K."/>
            <person name="Thomas K."/>
            <person name="Gtari M."/>
            <person name="Tisa L.S."/>
        </authorList>
    </citation>
    <scope>NUCLEOTIDE SEQUENCE [LARGE SCALE GENOMIC DNA]</scope>
    <source>
        <strain evidence="7">NRRL B-16219</strain>
    </source>
</reference>
<keyword evidence="7" id="KW-1185">Reference proteome</keyword>
<evidence type="ECO:0000256" key="1">
    <source>
        <dbReference type="ARBA" id="ARBA00023015"/>
    </source>
</evidence>
<dbReference type="Gene3D" id="1.10.10.10">
    <property type="entry name" value="Winged helix-like DNA-binding domain superfamily/Winged helix DNA-binding domain"/>
    <property type="match status" value="1"/>
</dbReference>
<name>A0A1S1PEX0_9ACTN</name>
<dbReference type="InterPro" id="IPR036388">
    <property type="entry name" value="WH-like_DNA-bd_sf"/>
</dbReference>
<evidence type="ECO:0000313" key="7">
    <source>
        <dbReference type="Proteomes" id="UP000179769"/>
    </source>
</evidence>
<feature type="region of interest" description="Disordered" evidence="4">
    <location>
        <begin position="1"/>
        <end position="34"/>
    </location>
</feature>
<dbReference type="SUPFAM" id="SSF48008">
    <property type="entry name" value="GntR ligand-binding domain-like"/>
    <property type="match status" value="1"/>
</dbReference>
<protein>
    <submittedName>
        <fullName evidence="6">GntR family transcriptional regulator</fullName>
    </submittedName>
</protein>
<comment type="caution">
    <text evidence="6">The sequence shown here is derived from an EMBL/GenBank/DDBJ whole genome shotgun (WGS) entry which is preliminary data.</text>
</comment>
<organism evidence="6 7">
    <name type="scientific">Parafrankia soli</name>
    <dbReference type="NCBI Taxonomy" id="2599596"/>
    <lineage>
        <taxon>Bacteria</taxon>
        <taxon>Bacillati</taxon>
        <taxon>Actinomycetota</taxon>
        <taxon>Actinomycetes</taxon>
        <taxon>Frankiales</taxon>
        <taxon>Frankiaceae</taxon>
        <taxon>Parafrankia</taxon>
    </lineage>
</organism>
<dbReference type="InterPro" id="IPR036390">
    <property type="entry name" value="WH_DNA-bd_sf"/>
</dbReference>
<dbReference type="SUPFAM" id="SSF46785">
    <property type="entry name" value="Winged helix' DNA-binding domain"/>
    <property type="match status" value="1"/>
</dbReference>
<gene>
    <name evidence="6" type="ORF">BBK14_26520</name>
</gene>
<keyword evidence="2" id="KW-0238">DNA-binding</keyword>
<dbReference type="InterPro" id="IPR011711">
    <property type="entry name" value="GntR_C"/>
</dbReference>
<evidence type="ECO:0000256" key="2">
    <source>
        <dbReference type="ARBA" id="ARBA00023125"/>
    </source>
</evidence>
<dbReference type="GO" id="GO:0003677">
    <property type="term" value="F:DNA binding"/>
    <property type="evidence" value="ECO:0007669"/>
    <property type="project" value="UniProtKB-KW"/>
</dbReference>
<dbReference type="OrthoDB" id="4084810at2"/>
<dbReference type="PANTHER" id="PTHR43537:SF24">
    <property type="entry name" value="GLUCONATE OPERON TRANSCRIPTIONAL REPRESSOR"/>
    <property type="match status" value="1"/>
</dbReference>
<dbReference type="GO" id="GO:0003700">
    <property type="term" value="F:DNA-binding transcription factor activity"/>
    <property type="evidence" value="ECO:0007669"/>
    <property type="project" value="InterPro"/>
</dbReference>
<dbReference type="InterPro" id="IPR008920">
    <property type="entry name" value="TF_FadR/GntR_C"/>
</dbReference>
<dbReference type="Proteomes" id="UP000179769">
    <property type="component" value="Unassembled WGS sequence"/>
</dbReference>
<evidence type="ECO:0000256" key="4">
    <source>
        <dbReference type="SAM" id="MobiDB-lite"/>
    </source>
</evidence>